<dbReference type="GO" id="GO:0016787">
    <property type="term" value="F:hydrolase activity"/>
    <property type="evidence" value="ECO:0007669"/>
    <property type="project" value="UniProtKB-KW"/>
</dbReference>
<comment type="caution">
    <text evidence="1">The sequence shown here is derived from an EMBL/GenBank/DDBJ whole genome shotgun (WGS) entry which is preliminary data.</text>
</comment>
<name>A0ABQ5KFX6_9EUKA</name>
<reference evidence="1" key="1">
    <citation type="submission" date="2022-03" db="EMBL/GenBank/DDBJ databases">
        <title>Draft genome sequence of Aduncisulcus paluster, a free-living microaerophilic Fornicata.</title>
        <authorList>
            <person name="Yuyama I."/>
            <person name="Kume K."/>
            <person name="Tamura T."/>
            <person name="Inagaki Y."/>
            <person name="Hashimoto T."/>
        </authorList>
    </citation>
    <scope>NUCLEOTIDE SEQUENCE</scope>
    <source>
        <strain evidence="1">NY0171</strain>
    </source>
</reference>
<dbReference type="SUPFAM" id="SSF109604">
    <property type="entry name" value="HD-domain/PDEase-like"/>
    <property type="match status" value="1"/>
</dbReference>
<keyword evidence="2" id="KW-1185">Reference proteome</keyword>
<dbReference type="Proteomes" id="UP001057375">
    <property type="component" value="Unassembled WGS sequence"/>
</dbReference>
<evidence type="ECO:0000313" key="1">
    <source>
        <dbReference type="EMBL" id="GKT31437.1"/>
    </source>
</evidence>
<dbReference type="EMBL" id="BQXS01002139">
    <property type="protein sequence ID" value="GKT31437.1"/>
    <property type="molecule type" value="Genomic_DNA"/>
</dbReference>
<accession>A0ABQ5KFX6</accession>
<protein>
    <submittedName>
        <fullName evidence="1">HAD-IIB family hydrolase</fullName>
    </submittedName>
</protein>
<sequence length="120" mass="13449">MDYDAKTAEKVVTAALFHDVGYSEKLKNTGFHPLDGAAYLAHCNAPEDLIMAVLWHSSTPIEIESMPEMKKIYSQFPGPNYDCPIYKAVAYCDFRTSPVGESYSFGQRIVELESRFGLES</sequence>
<evidence type="ECO:0000313" key="2">
    <source>
        <dbReference type="Proteomes" id="UP001057375"/>
    </source>
</evidence>
<keyword evidence="1" id="KW-0378">Hydrolase</keyword>
<dbReference type="Gene3D" id="1.10.3210.10">
    <property type="entry name" value="Hypothetical protein af1432"/>
    <property type="match status" value="1"/>
</dbReference>
<proteinExistence type="predicted"/>
<organism evidence="1 2">
    <name type="scientific">Aduncisulcus paluster</name>
    <dbReference type="NCBI Taxonomy" id="2918883"/>
    <lineage>
        <taxon>Eukaryota</taxon>
        <taxon>Metamonada</taxon>
        <taxon>Carpediemonas-like organisms</taxon>
        <taxon>Aduncisulcus</taxon>
    </lineage>
</organism>
<gene>
    <name evidence="1" type="ORF">ADUPG1_002036</name>
</gene>
<feature type="non-terminal residue" evidence="1">
    <location>
        <position position="120"/>
    </location>
</feature>